<dbReference type="EMBL" id="JAMXIB010000004">
    <property type="protein sequence ID" value="MCO5724605.1"/>
    <property type="molecule type" value="Genomic_DNA"/>
</dbReference>
<keyword evidence="4" id="KW-1185">Reference proteome</keyword>
<accession>A0ABT1AYB1</accession>
<dbReference type="InterPro" id="IPR028994">
    <property type="entry name" value="Integrin_alpha_N"/>
</dbReference>
<dbReference type="Pfam" id="PF13517">
    <property type="entry name" value="FG-GAP_3"/>
    <property type="match status" value="5"/>
</dbReference>
<dbReference type="PANTHER" id="PTHR16026">
    <property type="entry name" value="CARTILAGE ACIDIC PROTEIN 1"/>
    <property type="match status" value="1"/>
</dbReference>
<dbReference type="InterPro" id="IPR011519">
    <property type="entry name" value="UnbV_ASPIC"/>
</dbReference>
<evidence type="ECO:0000313" key="4">
    <source>
        <dbReference type="Proteomes" id="UP001206312"/>
    </source>
</evidence>
<protein>
    <submittedName>
        <fullName evidence="3">VCBS repeat-containing protein</fullName>
    </submittedName>
</protein>
<sequence length="1099" mass="121041">MDPTMKLQLALIFLLLLASCREAPKTGFREVNPSRSGVHFGNFLEERPELNILTYLYYYNGAGVAVADFNNDSLPDLYFVGNQQADAFYLNRGQMRFEEVSGLAGISNSQGWTTGVTHVDINGDGLLDLYLCKAAGYRALEGRNLLYVNQGLSPDGVPTFREAAEEYGLDFSGLSTQAAFFDYDLDGDLDLFLLNHSVHPNRNYGKGSQRESSDPLSGDRIYRNDQGYFTDVSKETGIFQGKSGYGLGIGISDLDGNGYPDIYVGNDFFENDYLYLNQGDGTFREIISTGDGRVGHTTHFSMGNDLADINNDGLTDIISLDMLPEDLLTYKTSGLEYAYPIYRQYLRNGFAPQFMQNTLQVNLGGASFAEVAHLSGVAATEWSWGALLADLDNDGYKDLFVTNGIKGATNDMDYMNFIANEAIQRRIDQGMQDADMPLTREIPPKKVANYLFKNNGDLTFSDRTAAWIGKRPTFSNGAVYADLDRDGDLDLVVSHVDEKASILENTLNTGNHLSIAFEGRAPNTRGIGARVMAYSHQGLQVVENFPSRGYLSAVSPEVHFGLGTAERLDSLVVIWPGGAFEILRDVPTRTGITLRQADAGGNFYDTRGLKEPLWSVTDTVLPFVHRENTSLDFDREPLVPFAASNEGPALSVADVNRDGLHDIFISGAKRQAAALYLQKGDGTFREGGLSVFSPDALSEDTGHIFLDVDRDGWVDLLVVSGGNEFATGEPLRPRLYRNRQGTFQRDTTAFSGVFLHASRVDTLDWDGDGDTDVFISANNTPGAFGKTPKHGLFANDGNGNFTEVTRELLPEPGQAGGIRDFKWADLDGDGREEFITAGHWAPVRVYSNTGTGWAPHRENGLADTHGWWNCLELADVDGDGDLDLIAGNWGLNSKFHASPENPITLYRSDFDGNGTEEPLVTHYHQGVETPFASKDELVKQMPFLNKRYRTYREFAQASLDDLFGPGTLKAADQKKAYELASCIFLNDGNGNFNKVPLPLMAQASVVYDILVEDQDGDGYPDLLLVGNLHEISTQLGRMDALHGVFLKNRGKGRFEWIPDLSPKIPGASRAIDTLRIQGKKTYVIGRNNASPLFLTKDER</sequence>
<dbReference type="Gene3D" id="2.130.10.130">
    <property type="entry name" value="Integrin alpha, N-terminal"/>
    <property type="match status" value="4"/>
</dbReference>
<keyword evidence="1" id="KW-0732">Signal</keyword>
<evidence type="ECO:0000259" key="2">
    <source>
        <dbReference type="Pfam" id="PF07593"/>
    </source>
</evidence>
<dbReference type="InterPro" id="IPR013517">
    <property type="entry name" value="FG-GAP"/>
</dbReference>
<dbReference type="SUPFAM" id="SSF69318">
    <property type="entry name" value="Integrin alpha N-terminal domain"/>
    <property type="match status" value="3"/>
</dbReference>
<proteinExistence type="predicted"/>
<dbReference type="PANTHER" id="PTHR16026:SF0">
    <property type="entry name" value="CARTILAGE ACIDIC PROTEIN 1"/>
    <property type="match status" value="1"/>
</dbReference>
<dbReference type="PROSITE" id="PS51257">
    <property type="entry name" value="PROKAR_LIPOPROTEIN"/>
    <property type="match status" value="1"/>
</dbReference>
<organism evidence="3 4">
    <name type="scientific">Robiginitalea marina</name>
    <dbReference type="NCBI Taxonomy" id="2954105"/>
    <lineage>
        <taxon>Bacteria</taxon>
        <taxon>Pseudomonadati</taxon>
        <taxon>Bacteroidota</taxon>
        <taxon>Flavobacteriia</taxon>
        <taxon>Flavobacteriales</taxon>
        <taxon>Flavobacteriaceae</taxon>
        <taxon>Robiginitalea</taxon>
    </lineage>
</organism>
<name>A0ABT1AYB1_9FLAO</name>
<dbReference type="RefSeq" id="WP_252740980.1">
    <property type="nucleotide sequence ID" value="NZ_JAMXIB010000004.1"/>
</dbReference>
<feature type="domain" description="ASPIC/UnbV" evidence="2">
    <location>
        <begin position="526"/>
        <end position="589"/>
    </location>
</feature>
<dbReference type="Proteomes" id="UP001206312">
    <property type="component" value="Unassembled WGS sequence"/>
</dbReference>
<reference evidence="3 4" key="1">
    <citation type="submission" date="2022-06" db="EMBL/GenBank/DDBJ databases">
        <authorList>
            <person name="Xuan X."/>
        </authorList>
    </citation>
    <scope>NUCLEOTIDE SEQUENCE [LARGE SCALE GENOMIC DNA]</scope>
    <source>
        <strain evidence="3 4">2V75</strain>
    </source>
</reference>
<evidence type="ECO:0000256" key="1">
    <source>
        <dbReference type="ARBA" id="ARBA00022729"/>
    </source>
</evidence>
<dbReference type="Pfam" id="PF07593">
    <property type="entry name" value="UnbV_ASPIC"/>
    <property type="match status" value="1"/>
</dbReference>
<gene>
    <name evidence="3" type="ORF">NG653_07035</name>
</gene>
<evidence type="ECO:0000313" key="3">
    <source>
        <dbReference type="EMBL" id="MCO5724605.1"/>
    </source>
</evidence>
<comment type="caution">
    <text evidence="3">The sequence shown here is derived from an EMBL/GenBank/DDBJ whole genome shotgun (WGS) entry which is preliminary data.</text>
</comment>
<dbReference type="InterPro" id="IPR027039">
    <property type="entry name" value="Crtac1"/>
</dbReference>